<dbReference type="AlphaFoldDB" id="A0A5B0RYK0"/>
<dbReference type="InterPro" id="IPR015797">
    <property type="entry name" value="NUDIX_hydrolase-like_dom_sf"/>
</dbReference>
<dbReference type="SUPFAM" id="SSF55811">
    <property type="entry name" value="Nudix"/>
    <property type="match status" value="1"/>
</dbReference>
<dbReference type="Proteomes" id="UP000325313">
    <property type="component" value="Unassembled WGS sequence"/>
</dbReference>
<proteinExistence type="inferred from homology"/>
<comment type="caution">
    <text evidence="10">The sequence shown here is derived from an EMBL/GenBank/DDBJ whole genome shotgun (WGS) entry which is preliminary data.</text>
</comment>
<sequence>MSDRGSRPALILKILLYVPNCTAQLHIHLFQFLGGSFATMTDELEGHDQEQIALMEERLILLDQDDNAIGEESKKTCHLMTNILPPRSLLHRAFSCFLFRPSDGKLLLQKRAAEKITFPSLWTNTCCSHPLAKEDEMDLTDHIGVRRAAQRKLNHELGIDAAQIPVSDFVYLTRIHYLAPSDGLWGEHEIDYILFLTADVDLNVNPNECSDVTWVSPNELKTMIADPSNHFTPWFKLIVDRFLFPWWNDLLDRSKDKLVNAHLIADAKDNTIHRMSS</sequence>
<evidence type="ECO:0000256" key="1">
    <source>
        <dbReference type="ARBA" id="ARBA00003951"/>
    </source>
</evidence>
<dbReference type="PANTHER" id="PTHR10885:SF0">
    <property type="entry name" value="ISOPENTENYL-DIPHOSPHATE DELTA-ISOMERASE"/>
    <property type="match status" value="1"/>
</dbReference>
<evidence type="ECO:0000313" key="11">
    <source>
        <dbReference type="Proteomes" id="UP000324748"/>
    </source>
</evidence>
<accession>A0A5B0RYK0</accession>
<evidence type="ECO:0000256" key="5">
    <source>
        <dbReference type="ARBA" id="ARBA00023229"/>
    </source>
</evidence>
<dbReference type="OrthoDB" id="510307at2759"/>
<comment type="function">
    <text evidence="1">Catalyzes the 1,3-allylic rearrangement of the homoallylic substrate isopentenyl (IPP) to its highly electrophilic allylic isomer, dimethylallyl diphosphate (DMAPP).</text>
</comment>
<comment type="similarity">
    <text evidence="3">Belongs to the IPP isomerase type 1 family.</text>
</comment>
<feature type="domain" description="Nudix hydrolase" evidence="8">
    <location>
        <begin position="89"/>
        <end position="237"/>
    </location>
</feature>
<dbReference type="EMBL" id="VSWC01000131">
    <property type="protein sequence ID" value="KAA1080937.1"/>
    <property type="molecule type" value="Genomic_DNA"/>
</dbReference>
<dbReference type="InterPro" id="IPR000086">
    <property type="entry name" value="NUDIX_hydrolase_dom"/>
</dbReference>
<dbReference type="InterPro" id="IPR011876">
    <property type="entry name" value="IsopentenylPP_isomerase_typ1"/>
</dbReference>
<reference evidence="11 12" key="1">
    <citation type="submission" date="2019-05" db="EMBL/GenBank/DDBJ databases">
        <title>Emergence of the Ug99 lineage of the wheat stem rust pathogen through somatic hybridization.</title>
        <authorList>
            <person name="Li F."/>
            <person name="Upadhyaya N.M."/>
            <person name="Sperschneider J."/>
            <person name="Matny O."/>
            <person name="Nguyen-Phuc H."/>
            <person name="Mago R."/>
            <person name="Raley C."/>
            <person name="Miller M.E."/>
            <person name="Silverstein K.A.T."/>
            <person name="Henningsen E."/>
            <person name="Hirsch C.D."/>
            <person name="Visser B."/>
            <person name="Pretorius Z.A."/>
            <person name="Steffenson B.J."/>
            <person name="Schwessinger B."/>
            <person name="Dodds P.N."/>
            <person name="Figueroa M."/>
        </authorList>
    </citation>
    <scope>NUCLEOTIDE SEQUENCE [LARGE SCALE GENOMIC DNA]</scope>
    <source>
        <strain evidence="9">21-0</strain>
        <strain evidence="10 12">Ug99</strain>
    </source>
</reference>
<name>A0A5B0RYK0_PUCGR</name>
<evidence type="ECO:0000256" key="7">
    <source>
        <dbReference type="ARBA" id="ARBA00029294"/>
    </source>
</evidence>
<evidence type="ECO:0000313" key="10">
    <source>
        <dbReference type="EMBL" id="KAA1131096.1"/>
    </source>
</evidence>
<evidence type="ECO:0000259" key="8">
    <source>
        <dbReference type="PROSITE" id="PS51462"/>
    </source>
</evidence>
<evidence type="ECO:0000256" key="4">
    <source>
        <dbReference type="ARBA" id="ARBA00012057"/>
    </source>
</evidence>
<dbReference type="GO" id="GO:0050992">
    <property type="term" value="P:dimethylallyl diphosphate biosynthetic process"/>
    <property type="evidence" value="ECO:0007669"/>
    <property type="project" value="UniProtKB-UniPathway"/>
</dbReference>
<dbReference type="GO" id="GO:0009240">
    <property type="term" value="P:isopentenyl diphosphate biosynthetic process"/>
    <property type="evidence" value="ECO:0007669"/>
    <property type="project" value="TreeGrafter"/>
</dbReference>
<keyword evidence="11" id="KW-1185">Reference proteome</keyword>
<dbReference type="UniPathway" id="UPA00059">
    <property type="reaction ID" value="UER00104"/>
</dbReference>
<comment type="pathway">
    <text evidence="2">Isoprenoid biosynthesis; dimethylallyl diphosphate biosynthesis; dimethylallyl diphosphate from isopentenyl diphosphate: step 1/1.</text>
</comment>
<keyword evidence="5" id="KW-0414">Isoprene biosynthesis</keyword>
<dbReference type="GO" id="GO:0005829">
    <property type="term" value="C:cytosol"/>
    <property type="evidence" value="ECO:0007669"/>
    <property type="project" value="UniProtKB-ARBA"/>
</dbReference>
<gene>
    <name evidence="10" type="primary">IDI1_2</name>
    <name evidence="9" type="ORF">PGT21_025814</name>
    <name evidence="10" type="ORF">PGTUg99_005872</name>
</gene>
<protein>
    <recommendedName>
        <fullName evidence="4">isopentenyl-diphosphate Delta-isomerase</fullName>
        <ecNumber evidence="4">5.3.3.2</ecNumber>
    </recommendedName>
</protein>
<dbReference type="PANTHER" id="PTHR10885">
    <property type="entry name" value="ISOPENTENYL-DIPHOSPHATE DELTA-ISOMERASE"/>
    <property type="match status" value="1"/>
</dbReference>
<evidence type="ECO:0000256" key="2">
    <source>
        <dbReference type="ARBA" id="ARBA00004826"/>
    </source>
</evidence>
<dbReference type="GO" id="GO:0004452">
    <property type="term" value="F:isopentenyl-diphosphate delta-isomerase activity"/>
    <property type="evidence" value="ECO:0007669"/>
    <property type="project" value="UniProtKB-EC"/>
</dbReference>
<dbReference type="NCBIfam" id="TIGR02150">
    <property type="entry name" value="IPP_isom_1"/>
    <property type="match status" value="1"/>
</dbReference>
<evidence type="ECO:0000256" key="3">
    <source>
        <dbReference type="ARBA" id="ARBA00007579"/>
    </source>
</evidence>
<dbReference type="EC" id="5.3.3.2" evidence="4"/>
<dbReference type="EMBL" id="VDEP01000104">
    <property type="protein sequence ID" value="KAA1131096.1"/>
    <property type="molecule type" value="Genomic_DNA"/>
</dbReference>
<dbReference type="Pfam" id="PF00293">
    <property type="entry name" value="NUDIX"/>
    <property type="match status" value="1"/>
</dbReference>
<evidence type="ECO:0000256" key="6">
    <source>
        <dbReference type="ARBA" id="ARBA00023235"/>
    </source>
</evidence>
<dbReference type="PROSITE" id="PS51462">
    <property type="entry name" value="NUDIX"/>
    <property type="match status" value="1"/>
</dbReference>
<dbReference type="Proteomes" id="UP000324748">
    <property type="component" value="Unassembled WGS sequence"/>
</dbReference>
<dbReference type="Gene3D" id="3.90.79.10">
    <property type="entry name" value="Nucleoside Triphosphate Pyrophosphohydrolase"/>
    <property type="match status" value="1"/>
</dbReference>
<dbReference type="CDD" id="cd02885">
    <property type="entry name" value="NUDIX_IPP_Isomerase"/>
    <property type="match status" value="1"/>
</dbReference>
<comment type="catalytic activity">
    <reaction evidence="7">
        <text>isopentenyl diphosphate = dimethylallyl diphosphate</text>
        <dbReference type="Rhea" id="RHEA:23284"/>
        <dbReference type="ChEBI" id="CHEBI:57623"/>
        <dbReference type="ChEBI" id="CHEBI:128769"/>
        <dbReference type="EC" id="5.3.3.2"/>
    </reaction>
    <physiologicalReaction direction="left-to-right" evidence="7">
        <dbReference type="Rhea" id="RHEA:23285"/>
    </physiologicalReaction>
</comment>
<dbReference type="FunFam" id="3.90.79.10:FF:000025">
    <property type="entry name" value="isopentenyl-diphosphate Delta-isomerase I"/>
    <property type="match status" value="1"/>
</dbReference>
<organism evidence="10 12">
    <name type="scientific">Puccinia graminis f. sp. tritici</name>
    <dbReference type="NCBI Taxonomy" id="56615"/>
    <lineage>
        <taxon>Eukaryota</taxon>
        <taxon>Fungi</taxon>
        <taxon>Dikarya</taxon>
        <taxon>Basidiomycota</taxon>
        <taxon>Pucciniomycotina</taxon>
        <taxon>Pucciniomycetes</taxon>
        <taxon>Pucciniales</taxon>
        <taxon>Pucciniaceae</taxon>
        <taxon>Puccinia</taxon>
    </lineage>
</organism>
<evidence type="ECO:0000313" key="12">
    <source>
        <dbReference type="Proteomes" id="UP000325313"/>
    </source>
</evidence>
<evidence type="ECO:0000313" key="9">
    <source>
        <dbReference type="EMBL" id="KAA1080937.1"/>
    </source>
</evidence>
<keyword evidence="6 10" id="KW-0413">Isomerase</keyword>